<evidence type="ECO:0000313" key="2">
    <source>
        <dbReference type="Proteomes" id="UP001315686"/>
    </source>
</evidence>
<dbReference type="Pfam" id="PF20083">
    <property type="entry name" value="DUF6477"/>
    <property type="match status" value="1"/>
</dbReference>
<dbReference type="InterPro" id="IPR045516">
    <property type="entry name" value="DUF6477"/>
</dbReference>
<sequence length="116" mass="12759">MLDDAPTPMIRPRLLVRAARIGMKDYKSERDLMRVLRTTAPGAARLGGEVAIKALVAAEADQEERRLSGSQAYSPVRHVDVLIALMAERRKRDMETLAKIAPRPVLEVVGGGRRSA</sequence>
<evidence type="ECO:0000313" key="1">
    <source>
        <dbReference type="EMBL" id="MBT0956796.1"/>
    </source>
</evidence>
<keyword evidence="2" id="KW-1185">Reference proteome</keyword>
<gene>
    <name evidence="1" type="ORF">IV417_05325</name>
</gene>
<dbReference type="EMBL" id="JADQAZ010000001">
    <property type="protein sequence ID" value="MBT0956796.1"/>
    <property type="molecule type" value="Genomic_DNA"/>
</dbReference>
<name>A0AAP2CQP3_9RHOB</name>
<accession>A0AAP2CQP3</accession>
<protein>
    <submittedName>
        <fullName evidence="1">Uncharacterized protein</fullName>
    </submittedName>
</protein>
<dbReference type="RefSeq" id="WP_327792988.1">
    <property type="nucleotide sequence ID" value="NZ_JADQAZ010000001.1"/>
</dbReference>
<comment type="caution">
    <text evidence="1">The sequence shown here is derived from an EMBL/GenBank/DDBJ whole genome shotgun (WGS) entry which is preliminary data.</text>
</comment>
<proteinExistence type="predicted"/>
<organism evidence="1 2">
    <name type="scientific">Harenicola maris</name>
    <dbReference type="NCBI Taxonomy" id="2841044"/>
    <lineage>
        <taxon>Bacteria</taxon>
        <taxon>Pseudomonadati</taxon>
        <taxon>Pseudomonadota</taxon>
        <taxon>Alphaproteobacteria</taxon>
        <taxon>Rhodobacterales</taxon>
        <taxon>Paracoccaceae</taxon>
        <taxon>Harenicola</taxon>
    </lineage>
</organism>
<reference evidence="1 2" key="1">
    <citation type="journal article" date="2021" name="Arch. Microbiol.">
        <title>Harenicola maris gen. nov., sp. nov. isolated from the Sea of Japan shallow sediments.</title>
        <authorList>
            <person name="Romanenko L.A."/>
            <person name="Kurilenko V.V."/>
            <person name="Chernysheva N.Y."/>
            <person name="Tekutyeva L.A."/>
            <person name="Velansky P.V."/>
            <person name="Svetashev V.I."/>
            <person name="Isaeva M.P."/>
        </authorList>
    </citation>
    <scope>NUCLEOTIDE SEQUENCE [LARGE SCALE GENOMIC DNA]</scope>
    <source>
        <strain evidence="1 2">KMM 3653</strain>
    </source>
</reference>
<dbReference type="AlphaFoldDB" id="A0AAP2CQP3"/>
<dbReference type="Proteomes" id="UP001315686">
    <property type="component" value="Unassembled WGS sequence"/>
</dbReference>